<dbReference type="PANTHER" id="PTHR23100">
    <property type="entry name" value="ARGININE BIOSYNTHESIS BIFUNCTIONAL PROTEIN ARGJ"/>
    <property type="match status" value="1"/>
</dbReference>
<proteinExistence type="inferred from homology"/>
<keyword evidence="8" id="KW-0418">Kinase</keyword>
<dbReference type="InterPro" id="IPR016117">
    <property type="entry name" value="ArgJ-like_dom_sf"/>
</dbReference>
<feature type="site" description="Involved in the stabilization of negative charge on the oxyanion by the formation of the oxyanion hole" evidence="12">
    <location>
        <position position="105"/>
    </location>
</feature>
<comment type="pathway">
    <text evidence="12">Amino-acid biosynthesis; L-arginine biosynthesis; L-ornithine and N-acetyl-L-glutamate from L-glutamate and N(2)-acetyl-L-ornithine (cyclic): step 1/1.</text>
</comment>
<evidence type="ECO:0000256" key="2">
    <source>
        <dbReference type="ARBA" id="ARBA00006774"/>
    </source>
</evidence>
<gene>
    <name evidence="12" type="primary">argJ</name>
    <name evidence="14" type="ORF">Q664_02170</name>
</gene>
<dbReference type="NCBIfam" id="NF003802">
    <property type="entry name" value="PRK05388.1"/>
    <property type="match status" value="1"/>
</dbReference>
<feature type="site" description="Involved in the stabilization of negative charge on the oxyanion by the formation of the oxyanion hole" evidence="12">
    <location>
        <position position="106"/>
    </location>
</feature>
<feature type="domain" description="Aspartate/glutamate/uridylate kinase" evidence="13">
    <location>
        <begin position="435"/>
        <end position="669"/>
    </location>
</feature>
<evidence type="ECO:0000256" key="5">
    <source>
        <dbReference type="ARBA" id="ARBA00022605"/>
    </source>
</evidence>
<keyword evidence="5 12" id="KW-0028">Amino-acid biosynthesis</keyword>
<comment type="pathway">
    <text evidence="12">Amino-acid biosynthesis; L-arginine biosynthesis; N(2)-acetyl-L-ornithine from L-glutamate: step 1/4.</text>
</comment>
<keyword evidence="11 12" id="KW-0012">Acyltransferase</keyword>
<dbReference type="Pfam" id="PF01960">
    <property type="entry name" value="ArgJ"/>
    <property type="match status" value="1"/>
</dbReference>
<keyword evidence="12" id="KW-0963">Cytoplasm</keyword>
<dbReference type="InterPro" id="IPR042195">
    <property type="entry name" value="ArgJ_beta_C"/>
</dbReference>
<dbReference type="EC" id="2.3.1.1" evidence="12"/>
<evidence type="ECO:0000256" key="1">
    <source>
        <dbReference type="ARBA" id="ARBA00004828"/>
    </source>
</evidence>
<dbReference type="HAMAP" id="MF_01106">
    <property type="entry name" value="ArgJ"/>
    <property type="match status" value="1"/>
</dbReference>
<dbReference type="GO" id="GO:0005737">
    <property type="term" value="C:cytoplasm"/>
    <property type="evidence" value="ECO:0007669"/>
    <property type="project" value="UniProtKB-SubCell"/>
</dbReference>
<accession>A0A084T1D7</accession>
<dbReference type="SUPFAM" id="SSF53633">
    <property type="entry name" value="Carbamate kinase-like"/>
    <property type="match status" value="1"/>
</dbReference>
<feature type="binding site" evidence="12">
    <location>
        <position position="264"/>
    </location>
    <ligand>
        <name>substrate</name>
    </ligand>
</feature>
<comment type="function">
    <text evidence="12">Catalyzes two activities which are involved in the cyclic version of arginine biosynthesis: the synthesis of N-acetylglutamate from glutamate and acetyl-CoA as the acetyl donor, and of ornithine by transacetylation between N(2)-acetylornithine and glutamate.</text>
</comment>
<feature type="chain" id="PRO_5023208719" description="Arginine biosynthesis bifunctional protein ArgJ alpha chain" evidence="12">
    <location>
        <begin position="1"/>
        <end position="177"/>
    </location>
</feature>
<dbReference type="InterPro" id="IPR004662">
    <property type="entry name" value="AcgluKinase_fam"/>
</dbReference>
<feature type="binding site" evidence="12">
    <location>
        <position position="141"/>
    </location>
    <ligand>
        <name>substrate</name>
    </ligand>
</feature>
<keyword evidence="10" id="KW-0067">ATP-binding</keyword>
<evidence type="ECO:0000256" key="9">
    <source>
        <dbReference type="ARBA" id="ARBA00022813"/>
    </source>
</evidence>
<dbReference type="GO" id="GO:0004042">
    <property type="term" value="F:L-glutamate N-acetyltransferase activity"/>
    <property type="evidence" value="ECO:0007669"/>
    <property type="project" value="UniProtKB-UniRule"/>
</dbReference>
<dbReference type="AlphaFoldDB" id="A0A084T1D7"/>
<feature type="binding site" evidence="12">
    <location>
        <position position="394"/>
    </location>
    <ligand>
        <name>substrate</name>
    </ligand>
</feature>
<dbReference type="PANTHER" id="PTHR23100:SF0">
    <property type="entry name" value="ARGININE BIOSYNTHESIS BIFUNCTIONAL PROTEIN ARGJ, MITOCHONDRIAL"/>
    <property type="match status" value="1"/>
</dbReference>
<dbReference type="GO" id="GO:0006526">
    <property type="term" value="P:L-arginine biosynthetic process"/>
    <property type="evidence" value="ECO:0007669"/>
    <property type="project" value="UniProtKB-UniRule"/>
</dbReference>
<evidence type="ECO:0000256" key="11">
    <source>
        <dbReference type="ARBA" id="ARBA00023315"/>
    </source>
</evidence>
<feature type="binding site" evidence="12">
    <location>
        <position position="167"/>
    </location>
    <ligand>
        <name>substrate</name>
    </ligand>
</feature>
<evidence type="ECO:0000256" key="4">
    <source>
        <dbReference type="ARBA" id="ARBA00022571"/>
    </source>
</evidence>
<dbReference type="Gene3D" id="3.10.20.340">
    <property type="entry name" value="ArgJ beta chain, C-terminal domain"/>
    <property type="match status" value="1"/>
</dbReference>
<protein>
    <recommendedName>
        <fullName evidence="12">Arginine biosynthesis bifunctional protein ArgJ</fullName>
    </recommendedName>
    <domain>
        <recommendedName>
            <fullName evidence="12">Glutamate N-acetyltransferase</fullName>
            <ecNumber evidence="12">2.3.1.35</ecNumber>
        </recommendedName>
        <alternativeName>
            <fullName evidence="12">Ornithine acetyltransferase</fullName>
            <shortName evidence="12">OATase</shortName>
        </alternativeName>
        <alternativeName>
            <fullName evidence="12">Ornithine transacetylase</fullName>
        </alternativeName>
    </domain>
    <domain>
        <recommendedName>
            <fullName evidence="12">Amino-acid acetyltransferase</fullName>
            <ecNumber evidence="12">2.3.1.1</ecNumber>
        </recommendedName>
        <alternativeName>
            <fullName evidence="12">N-acetylglutamate synthase</fullName>
            <shortName evidence="12">AGSase</shortName>
        </alternativeName>
    </domain>
    <component>
        <recommendedName>
            <fullName evidence="12">Arginine biosynthesis bifunctional protein ArgJ alpha chain</fullName>
        </recommendedName>
    </component>
    <component>
        <recommendedName>
            <fullName evidence="12">Arginine biosynthesis bifunctional protein ArgJ beta chain</fullName>
        </recommendedName>
    </component>
</protein>
<evidence type="ECO:0000259" key="13">
    <source>
        <dbReference type="Pfam" id="PF00696"/>
    </source>
</evidence>
<feature type="binding site" evidence="12">
    <location>
        <position position="178"/>
    </location>
    <ligand>
        <name>substrate</name>
    </ligand>
</feature>
<comment type="catalytic activity">
    <reaction evidence="12">
        <text>N(2)-acetyl-L-ornithine + L-glutamate = N-acetyl-L-glutamate + L-ornithine</text>
        <dbReference type="Rhea" id="RHEA:15349"/>
        <dbReference type="ChEBI" id="CHEBI:29985"/>
        <dbReference type="ChEBI" id="CHEBI:44337"/>
        <dbReference type="ChEBI" id="CHEBI:46911"/>
        <dbReference type="ChEBI" id="CHEBI:57805"/>
        <dbReference type="EC" id="2.3.1.35"/>
    </reaction>
</comment>
<feature type="site" description="Cleavage; by autolysis" evidence="12">
    <location>
        <begin position="177"/>
        <end position="178"/>
    </location>
</feature>
<comment type="subcellular location">
    <subcellularLocation>
        <location evidence="12">Cytoplasm</location>
    </subcellularLocation>
</comment>
<evidence type="ECO:0000256" key="10">
    <source>
        <dbReference type="ARBA" id="ARBA00022840"/>
    </source>
</evidence>
<keyword evidence="6 12" id="KW-0808">Transferase</keyword>
<dbReference type="GO" id="GO:0006592">
    <property type="term" value="P:ornithine biosynthetic process"/>
    <property type="evidence" value="ECO:0007669"/>
    <property type="project" value="TreeGrafter"/>
</dbReference>
<feature type="active site" description="Nucleophile" evidence="12">
    <location>
        <position position="178"/>
    </location>
</feature>
<dbReference type="Proteomes" id="UP000028547">
    <property type="component" value="Unassembled WGS sequence"/>
</dbReference>
<dbReference type="InterPro" id="IPR001048">
    <property type="entry name" value="Asp/Glu/Uridylate_kinase"/>
</dbReference>
<feature type="binding site" evidence="12">
    <location>
        <position position="389"/>
    </location>
    <ligand>
        <name>substrate</name>
    </ligand>
</feature>
<dbReference type="GO" id="GO:0004358">
    <property type="term" value="F:L-glutamate N-acetyltransferase activity, acting on acetyl-L-ornithine as donor"/>
    <property type="evidence" value="ECO:0007669"/>
    <property type="project" value="UniProtKB-UniRule"/>
</dbReference>
<evidence type="ECO:0000256" key="7">
    <source>
        <dbReference type="ARBA" id="ARBA00022741"/>
    </source>
</evidence>
<evidence type="ECO:0000256" key="12">
    <source>
        <dbReference type="HAMAP-Rule" id="MF_01106"/>
    </source>
</evidence>
<evidence type="ECO:0000256" key="6">
    <source>
        <dbReference type="ARBA" id="ARBA00022679"/>
    </source>
</evidence>
<comment type="pathway">
    <text evidence="1">Amino-acid biosynthesis; L-arginine biosynthesis; N(2)-acetyl-L-ornithine from L-glutamate: step 2/4.</text>
</comment>
<comment type="catalytic activity">
    <reaction evidence="12">
        <text>L-glutamate + acetyl-CoA = N-acetyl-L-glutamate + CoA + H(+)</text>
        <dbReference type="Rhea" id="RHEA:24292"/>
        <dbReference type="ChEBI" id="CHEBI:15378"/>
        <dbReference type="ChEBI" id="CHEBI:29985"/>
        <dbReference type="ChEBI" id="CHEBI:44337"/>
        <dbReference type="ChEBI" id="CHEBI:57287"/>
        <dbReference type="ChEBI" id="CHEBI:57288"/>
        <dbReference type="EC" id="2.3.1.1"/>
    </reaction>
</comment>
<dbReference type="Gene3D" id="3.40.1160.10">
    <property type="entry name" value="Acetylglutamate kinase-like"/>
    <property type="match status" value="1"/>
</dbReference>
<dbReference type="UniPathway" id="UPA00068">
    <property type="reaction ID" value="UER00106"/>
</dbReference>
<dbReference type="InterPro" id="IPR036393">
    <property type="entry name" value="AceGlu_kinase-like_sf"/>
</dbReference>
<dbReference type="GO" id="GO:0005524">
    <property type="term" value="F:ATP binding"/>
    <property type="evidence" value="ECO:0007669"/>
    <property type="project" value="UniProtKB-KW"/>
</dbReference>
<dbReference type="Pfam" id="PF00696">
    <property type="entry name" value="AA_kinase"/>
    <property type="match status" value="1"/>
</dbReference>
<dbReference type="CDD" id="cd02152">
    <property type="entry name" value="OAT"/>
    <property type="match status" value="1"/>
</dbReference>
<name>A0A084T1D7_9BACT</name>
<dbReference type="SUPFAM" id="SSF56266">
    <property type="entry name" value="DmpA/ArgJ-like"/>
    <property type="match status" value="1"/>
</dbReference>
<dbReference type="Gene3D" id="3.60.70.12">
    <property type="entry name" value="L-amino peptidase D-ALA esterase/amidase"/>
    <property type="match status" value="1"/>
</dbReference>
<comment type="caution">
    <text evidence="14">The sequence shown here is derived from an EMBL/GenBank/DDBJ whole genome shotgun (WGS) entry which is preliminary data.</text>
</comment>
<evidence type="ECO:0000256" key="3">
    <source>
        <dbReference type="ARBA" id="ARBA00011475"/>
    </source>
</evidence>
<dbReference type="EC" id="2.3.1.35" evidence="12"/>
<dbReference type="EMBL" id="JPMI01000009">
    <property type="protein sequence ID" value="KFA94522.1"/>
    <property type="molecule type" value="Genomic_DNA"/>
</dbReference>
<keyword evidence="12" id="KW-0511">Multifunctional enzyme</keyword>
<organism evidence="14 15">
    <name type="scientific">Archangium violaceum Cb vi76</name>
    <dbReference type="NCBI Taxonomy" id="1406225"/>
    <lineage>
        <taxon>Bacteria</taxon>
        <taxon>Pseudomonadati</taxon>
        <taxon>Myxococcota</taxon>
        <taxon>Myxococcia</taxon>
        <taxon>Myxococcales</taxon>
        <taxon>Cystobacterineae</taxon>
        <taxon>Archangiaceae</taxon>
        <taxon>Archangium</taxon>
    </lineage>
</organism>
<feature type="chain" id="PRO_5023208718" description="Arginine biosynthesis bifunctional protein ArgJ beta chain" evidence="12">
    <location>
        <begin position="178"/>
        <end position="692"/>
    </location>
</feature>
<evidence type="ECO:0000313" key="14">
    <source>
        <dbReference type="EMBL" id="KFA94522.1"/>
    </source>
</evidence>
<sequence length="692" mass="72822">MKVPLGFSFSGIHAGLKPQRKDVALVYSDTPCSAAGCFTANKARAAPVQDAEPRLPASGIQAVLVNSGNANALTGPAGQQAVRTLRDELGRVLTVPPSAVLTASTGVIGHPLPVNKVVTVLGPLKDALRSEPDSAAEAIMTTDTRAKQTWRTVRIGGRDVTVSAIFKGSGMMHPSLATVIAVITTDCAIQPGVLAAALREAVSTTFNSLTVDGDMSPNDTVYALANGRAGNPPIADPGPELTVFTATLSDLCLEMAREIASDGEGATKLLQVEVSGAPDTAIAQDLARAVAGSTLVKAAVFGADPNWGRVLATVGARAGTQGYAVDPYSAHVRIQGISVYDGEPKPYDPAHLKARMREPEVRVEVCLTGGEGSSMAWGCDLSYDYVKINADYTSLIVPRPDGGVGRDDRLANYSPAFKTTLLVEALSYISRFRGKRCVIRYGGAAMVKESLKQAFCRDIELLRSAGLQPIIVHGGGPELTRTLDKLGLRQEDGLITDASGLKVVEMVLSGSVNSELVTILNNMGDRAVGLSGKDGALLRARRIPVEDGRSREHVGEVTRVNHEFLEMLLGQGYVPIISPVGLGEDGQTYDLGSDAVAAEVASALKAHKLIYLHDAPGILRGEELFNELTTEQLEVLLTAGAFAGSMQTRAKMALKALSGGSVERVHVIDGRVPHSLIAELFTDKGVGTLVTR</sequence>
<evidence type="ECO:0000313" key="15">
    <source>
        <dbReference type="Proteomes" id="UP000028547"/>
    </source>
</evidence>
<dbReference type="RefSeq" id="WP_043389336.1">
    <property type="nucleotide sequence ID" value="NZ_JPMI01000009.1"/>
</dbReference>
<keyword evidence="9 12" id="KW-0068">Autocatalytic cleavage</keyword>
<comment type="subunit">
    <text evidence="3 12">Heterotetramer of two alpha and two beta chains.</text>
</comment>
<comment type="similarity">
    <text evidence="2 12">Belongs to the ArgJ family.</text>
</comment>
<dbReference type="GO" id="GO:0016301">
    <property type="term" value="F:kinase activity"/>
    <property type="evidence" value="ECO:0007669"/>
    <property type="project" value="UniProtKB-KW"/>
</dbReference>
<dbReference type="NCBIfam" id="TIGR00120">
    <property type="entry name" value="ArgJ"/>
    <property type="match status" value="1"/>
</dbReference>
<evidence type="ECO:0000256" key="8">
    <source>
        <dbReference type="ARBA" id="ARBA00022777"/>
    </source>
</evidence>
<dbReference type="InterPro" id="IPR002813">
    <property type="entry name" value="Arg_biosynth_ArgJ"/>
</dbReference>
<dbReference type="NCBIfam" id="TIGR00761">
    <property type="entry name" value="argB"/>
    <property type="match status" value="1"/>
</dbReference>
<keyword evidence="7" id="KW-0547">Nucleotide-binding</keyword>
<keyword evidence="4 12" id="KW-0055">Arginine biosynthesis</keyword>
<dbReference type="FunFam" id="3.40.1160.10:FF:000004">
    <property type="entry name" value="Acetylglutamate kinase"/>
    <property type="match status" value="1"/>
</dbReference>
<reference evidence="14 15" key="1">
    <citation type="submission" date="2014-07" db="EMBL/GenBank/DDBJ databases">
        <title>Draft Genome Sequence of Gephyronic Acid Producer, Cystobacter violaceus Strain Cb vi76.</title>
        <authorList>
            <person name="Stevens D.C."/>
            <person name="Young J."/>
            <person name="Carmichael R."/>
            <person name="Tan J."/>
            <person name="Taylor R.E."/>
        </authorList>
    </citation>
    <scope>NUCLEOTIDE SEQUENCE [LARGE SCALE GENOMIC DNA]</scope>
    <source>
        <strain evidence="14 15">Cb vi76</strain>
    </source>
</reference>